<feature type="domain" description="VWFA" evidence="1">
    <location>
        <begin position="6"/>
        <end position="196"/>
    </location>
</feature>
<feature type="non-terminal residue" evidence="2">
    <location>
        <position position="1"/>
    </location>
</feature>
<organism evidence="2">
    <name type="scientific">marine sediment metagenome</name>
    <dbReference type="NCBI Taxonomy" id="412755"/>
    <lineage>
        <taxon>unclassified sequences</taxon>
        <taxon>metagenomes</taxon>
        <taxon>ecological metagenomes</taxon>
    </lineage>
</organism>
<evidence type="ECO:0000259" key="1">
    <source>
        <dbReference type="PROSITE" id="PS50234"/>
    </source>
</evidence>
<protein>
    <recommendedName>
        <fullName evidence="1">VWFA domain-containing protein</fullName>
    </recommendedName>
</protein>
<dbReference type="CDD" id="cd00198">
    <property type="entry name" value="vWFA"/>
    <property type="match status" value="1"/>
</dbReference>
<dbReference type="PROSITE" id="PS50234">
    <property type="entry name" value="VWFA"/>
    <property type="match status" value="1"/>
</dbReference>
<evidence type="ECO:0000313" key="2">
    <source>
        <dbReference type="EMBL" id="KKL65629.1"/>
    </source>
</evidence>
<comment type="caution">
    <text evidence="2">The sequence shown here is derived from an EMBL/GenBank/DDBJ whole genome shotgun (WGS) entry which is preliminary data.</text>
</comment>
<dbReference type="AlphaFoldDB" id="A0A0F9DV53"/>
<proteinExistence type="predicted"/>
<dbReference type="InterPro" id="IPR036465">
    <property type="entry name" value="vWFA_dom_sf"/>
</dbReference>
<dbReference type="Pfam" id="PF00092">
    <property type="entry name" value="VWA"/>
    <property type="match status" value="1"/>
</dbReference>
<accession>A0A0F9DV53</accession>
<dbReference type="SUPFAM" id="SSF53300">
    <property type="entry name" value="vWA-like"/>
    <property type="match status" value="1"/>
</dbReference>
<sequence>ISEVELLIFLLDGSGSMTETKTPDGREKVEYLIEILNGEGGLIERLRKSESASRYRVHTIYFSEKIEEEKGYIELKDVIIKNAVEVAGGGQTAIAKAIDKATEILDEFSNDQMLPKEKWASAFLFTDGQENMGGNVQESANKFKTHLLSPILAIVGIGEEADEDLLLEIANYSTDKQRRHLDEANVLKYLPDRDKLYLRGHEEGILTRDKAEILRQFVYVLSTTKIEKL</sequence>
<gene>
    <name evidence="2" type="ORF">LCGC14_2153090</name>
</gene>
<dbReference type="InterPro" id="IPR002035">
    <property type="entry name" value="VWF_A"/>
</dbReference>
<dbReference type="Gene3D" id="3.40.50.410">
    <property type="entry name" value="von Willebrand factor, type A domain"/>
    <property type="match status" value="1"/>
</dbReference>
<dbReference type="EMBL" id="LAZR01027473">
    <property type="protein sequence ID" value="KKL65629.1"/>
    <property type="molecule type" value="Genomic_DNA"/>
</dbReference>
<reference evidence="2" key="1">
    <citation type="journal article" date="2015" name="Nature">
        <title>Complex archaea that bridge the gap between prokaryotes and eukaryotes.</title>
        <authorList>
            <person name="Spang A."/>
            <person name="Saw J.H."/>
            <person name="Jorgensen S.L."/>
            <person name="Zaremba-Niedzwiedzka K."/>
            <person name="Martijn J."/>
            <person name="Lind A.E."/>
            <person name="van Eijk R."/>
            <person name="Schleper C."/>
            <person name="Guy L."/>
            <person name="Ettema T.J."/>
        </authorList>
    </citation>
    <scope>NUCLEOTIDE SEQUENCE</scope>
</reference>
<name>A0A0F9DV53_9ZZZZ</name>